<feature type="region of interest" description="Disordered" evidence="2">
    <location>
        <begin position="221"/>
        <end position="249"/>
    </location>
</feature>
<feature type="compositionally biased region" description="Low complexity" evidence="2">
    <location>
        <begin position="10"/>
        <end position="20"/>
    </location>
</feature>
<feature type="coiled-coil region" evidence="1">
    <location>
        <begin position="143"/>
        <end position="170"/>
    </location>
</feature>
<evidence type="ECO:0000256" key="1">
    <source>
        <dbReference type="SAM" id="Coils"/>
    </source>
</evidence>
<gene>
    <name evidence="3" type="ORF">BGZ97_012269</name>
</gene>
<evidence type="ECO:0000313" key="3">
    <source>
        <dbReference type="EMBL" id="KAG0310854.1"/>
    </source>
</evidence>
<reference evidence="3" key="1">
    <citation type="journal article" date="2020" name="Fungal Divers.">
        <title>Resolving the Mortierellaceae phylogeny through synthesis of multi-gene phylogenetics and phylogenomics.</title>
        <authorList>
            <person name="Vandepol N."/>
            <person name="Liber J."/>
            <person name="Desiro A."/>
            <person name="Na H."/>
            <person name="Kennedy M."/>
            <person name="Barry K."/>
            <person name="Grigoriev I.V."/>
            <person name="Miller A.N."/>
            <person name="O'Donnell K."/>
            <person name="Stajich J.E."/>
            <person name="Bonito G."/>
        </authorList>
    </citation>
    <scope>NUCLEOTIDE SEQUENCE</scope>
    <source>
        <strain evidence="3">NVP60</strain>
    </source>
</reference>
<feature type="compositionally biased region" description="Basic and acidic residues" evidence="2">
    <location>
        <begin position="37"/>
        <end position="47"/>
    </location>
</feature>
<protein>
    <recommendedName>
        <fullName evidence="5">TPX2 C-terminal domain-containing protein</fullName>
    </recommendedName>
</protein>
<feature type="compositionally biased region" description="Polar residues" evidence="2">
    <location>
        <begin position="240"/>
        <end position="249"/>
    </location>
</feature>
<evidence type="ECO:0008006" key="5">
    <source>
        <dbReference type="Google" id="ProtNLM"/>
    </source>
</evidence>
<sequence length="359" mass="41393">MFQSRGHSRSAAPAASTAPAVKEKAKPINNGAFRRSQPLEREERMRLRESLERTFRARPITHYQPTVIHKATRPLTKPVSPMIGEKRKRYEMEQQYLEQQRQDEEHQEQQEHQQFGQSQNQHTEHYNDIIASPTKGSVPDQEIYRAFEEAKLLQARKQALQQQLTEQERRQVVLANSARATIHQPPIRLSFPMDPETEALQADEIQPSSHRHGGDFREYEALEQEPSSSAAMPEAASAADRSQPQPLPMSTQCEQCWLKEERRRSWSASRLLPIHEVSGTNWRPVDHFDWYKDSNDSDDHHSACLENCTYNDHDHNLSTSISSVSIHNIGSYTHVPSGSYSSIDNYNCSKYKYTSHHDL</sequence>
<feature type="region of interest" description="Disordered" evidence="2">
    <location>
        <begin position="95"/>
        <end position="122"/>
    </location>
</feature>
<evidence type="ECO:0000256" key="2">
    <source>
        <dbReference type="SAM" id="MobiDB-lite"/>
    </source>
</evidence>
<feature type="compositionally biased region" description="Low complexity" evidence="2">
    <location>
        <begin position="225"/>
        <end position="239"/>
    </location>
</feature>
<feature type="region of interest" description="Disordered" evidence="2">
    <location>
        <begin position="1"/>
        <end position="47"/>
    </location>
</feature>
<accession>A0A9P6R220</accession>
<dbReference type="AlphaFoldDB" id="A0A9P6R220"/>
<name>A0A9P6R220_9FUNG</name>
<organism evidence="3 4">
    <name type="scientific">Linnemannia gamsii</name>
    <dbReference type="NCBI Taxonomy" id="64522"/>
    <lineage>
        <taxon>Eukaryota</taxon>
        <taxon>Fungi</taxon>
        <taxon>Fungi incertae sedis</taxon>
        <taxon>Mucoromycota</taxon>
        <taxon>Mortierellomycotina</taxon>
        <taxon>Mortierellomycetes</taxon>
        <taxon>Mortierellales</taxon>
        <taxon>Mortierellaceae</taxon>
        <taxon>Linnemannia</taxon>
    </lineage>
</organism>
<comment type="caution">
    <text evidence="3">The sequence shown here is derived from an EMBL/GenBank/DDBJ whole genome shotgun (WGS) entry which is preliminary data.</text>
</comment>
<proteinExistence type="predicted"/>
<evidence type="ECO:0000313" key="4">
    <source>
        <dbReference type="Proteomes" id="UP000823405"/>
    </source>
</evidence>
<feature type="compositionally biased region" description="Low complexity" evidence="2">
    <location>
        <begin position="112"/>
        <end position="121"/>
    </location>
</feature>
<keyword evidence="4" id="KW-1185">Reference proteome</keyword>
<dbReference type="Proteomes" id="UP000823405">
    <property type="component" value="Unassembled WGS sequence"/>
</dbReference>
<dbReference type="EMBL" id="JAAAIN010000787">
    <property type="protein sequence ID" value="KAG0310854.1"/>
    <property type="molecule type" value="Genomic_DNA"/>
</dbReference>
<dbReference type="OrthoDB" id="1684416at2759"/>
<feature type="compositionally biased region" description="Basic and acidic residues" evidence="2">
    <location>
        <begin position="100"/>
        <end position="111"/>
    </location>
</feature>
<keyword evidence="1" id="KW-0175">Coiled coil</keyword>